<keyword evidence="2" id="KW-1185">Reference proteome</keyword>
<feature type="compositionally biased region" description="Polar residues" evidence="1">
    <location>
        <begin position="161"/>
        <end position="186"/>
    </location>
</feature>
<feature type="compositionally biased region" description="Basic and acidic residues" evidence="1">
    <location>
        <begin position="498"/>
        <end position="512"/>
    </location>
</feature>
<dbReference type="STRING" id="6313.A0A0K0DMX3"/>
<dbReference type="Proteomes" id="UP000035642">
    <property type="component" value="Unassembled WGS sequence"/>
</dbReference>
<sequence length="561" mass="59611">YATSGGAYPVAPHLGGGYPRAPIGYAAPPPPPPLPPPPPPPPPPPLLPRPQPPPPSYGGSYSSSHSGPLRSGYQRGGQLGYSAPVGNGPTQAGGAYADTGPQRGNYAPIPAARIPSFGNGPRAPIVSIEPHTANQPVPLASASSGIYSQQQVNAAERGYSQEGQGRSSAGLTSDTNGKQTENSNYHQVAPAASSPHEPTAVGSEFVPPASVDSNPSQPLPSIGKSTDYDNTEYEEGKEQPADNSIDEAEEHVEPVAPQSGSYVPQLVPHAVETPAPYAPAPQTEAPYIPSVPTEGPYVPPVQTEAPYVSPAQTSAPETLSPYNPPVYTETPYVPPAQTPAPQTLAPYVPPIQTEAPYIPPLQTETPYVPSVQTETPYVPSVQTEAPYVPPVHTETPYISPVQIPASHVPPVEKSAPHGPPVPTASLYVPSIETHSKYVPPVLSGSYVLPEQTEQPYAESAQPSVPYRPPEHSQISNLPTIRTPSAYVPFEETVPPPHESYEKNRNAPRKSSEEVQPSNNVSEHEEKGENYDNDDGNESTYKAEEASFKTEPEETPYRRRRV</sequence>
<name>A0A0K0DMX3_ANGCA</name>
<feature type="compositionally biased region" description="Basic and acidic residues" evidence="1">
    <location>
        <begin position="540"/>
        <end position="561"/>
    </location>
</feature>
<feature type="region of interest" description="Disordered" evidence="1">
    <location>
        <begin position="449"/>
        <end position="561"/>
    </location>
</feature>
<proteinExistence type="predicted"/>
<feature type="compositionally biased region" description="Polar residues" evidence="1">
    <location>
        <begin position="141"/>
        <end position="153"/>
    </location>
</feature>
<protein>
    <submittedName>
        <fullName evidence="3">Accumulation-associated protein</fullName>
    </submittedName>
</protein>
<reference evidence="2" key="1">
    <citation type="submission" date="2012-09" db="EMBL/GenBank/DDBJ databases">
        <authorList>
            <person name="Martin A.A."/>
        </authorList>
    </citation>
    <scope>NUCLEOTIDE SEQUENCE</scope>
</reference>
<accession>A0A0K0DMX3</accession>
<organism evidence="2 3">
    <name type="scientific">Angiostrongylus cantonensis</name>
    <name type="common">Rat lungworm</name>
    <dbReference type="NCBI Taxonomy" id="6313"/>
    <lineage>
        <taxon>Eukaryota</taxon>
        <taxon>Metazoa</taxon>
        <taxon>Ecdysozoa</taxon>
        <taxon>Nematoda</taxon>
        <taxon>Chromadorea</taxon>
        <taxon>Rhabditida</taxon>
        <taxon>Rhabditina</taxon>
        <taxon>Rhabditomorpha</taxon>
        <taxon>Strongyloidea</taxon>
        <taxon>Metastrongylidae</taxon>
        <taxon>Angiostrongylus</taxon>
    </lineage>
</organism>
<dbReference type="WBParaSite" id="ACAC_0001307601-mRNA-1">
    <property type="protein sequence ID" value="ACAC_0001307601-mRNA-1"/>
    <property type="gene ID" value="ACAC_0001307601"/>
</dbReference>
<dbReference type="AlphaFoldDB" id="A0A0K0DMX3"/>
<evidence type="ECO:0000313" key="2">
    <source>
        <dbReference type="Proteomes" id="UP000035642"/>
    </source>
</evidence>
<evidence type="ECO:0000313" key="3">
    <source>
        <dbReference type="WBParaSite" id="ACAC_0001307601-mRNA-1"/>
    </source>
</evidence>
<feature type="compositionally biased region" description="Polar residues" evidence="1">
    <location>
        <begin position="472"/>
        <end position="482"/>
    </location>
</feature>
<reference evidence="3" key="2">
    <citation type="submission" date="2017-02" db="UniProtKB">
        <authorList>
            <consortium name="WormBaseParasite"/>
        </authorList>
    </citation>
    <scope>IDENTIFICATION</scope>
</reference>
<feature type="region of interest" description="Disordered" evidence="1">
    <location>
        <begin position="1"/>
        <end position="261"/>
    </location>
</feature>
<feature type="compositionally biased region" description="Pro residues" evidence="1">
    <location>
        <begin position="27"/>
        <end position="56"/>
    </location>
</feature>
<feature type="compositionally biased region" description="Low complexity" evidence="1">
    <location>
        <begin position="57"/>
        <end position="72"/>
    </location>
</feature>
<evidence type="ECO:0000256" key="1">
    <source>
        <dbReference type="SAM" id="MobiDB-lite"/>
    </source>
</evidence>
<feature type="region of interest" description="Disordered" evidence="1">
    <location>
        <begin position="273"/>
        <end position="347"/>
    </location>
</feature>